<dbReference type="GO" id="GO:0007165">
    <property type="term" value="P:signal transduction"/>
    <property type="evidence" value="ECO:0007669"/>
    <property type="project" value="InterPro"/>
</dbReference>
<reference evidence="12 13" key="1">
    <citation type="journal article" date="2018" name="Nat. Genet.">
        <title>The Rosa genome provides new insights in the design of modern roses.</title>
        <authorList>
            <person name="Bendahmane M."/>
        </authorList>
    </citation>
    <scope>NUCLEOTIDE SEQUENCE [LARGE SCALE GENOMIC DNA]</scope>
    <source>
        <strain evidence="13">cv. Old Blush</strain>
    </source>
</reference>
<dbReference type="Pfam" id="PF14215">
    <property type="entry name" value="bHLH-MYC_N"/>
    <property type="match status" value="1"/>
</dbReference>
<dbReference type="GO" id="GO:0005524">
    <property type="term" value="F:ATP binding"/>
    <property type="evidence" value="ECO:0007669"/>
    <property type="project" value="UniProtKB-KW"/>
</dbReference>
<organism evidence="12 13">
    <name type="scientific">Rosa chinensis</name>
    <name type="common">China rose</name>
    <dbReference type="NCBI Taxonomy" id="74649"/>
    <lineage>
        <taxon>Eukaryota</taxon>
        <taxon>Viridiplantae</taxon>
        <taxon>Streptophyta</taxon>
        <taxon>Embryophyta</taxon>
        <taxon>Tracheophyta</taxon>
        <taxon>Spermatophyta</taxon>
        <taxon>Magnoliopsida</taxon>
        <taxon>eudicotyledons</taxon>
        <taxon>Gunneridae</taxon>
        <taxon>Pentapetalae</taxon>
        <taxon>rosids</taxon>
        <taxon>fabids</taxon>
        <taxon>Rosales</taxon>
        <taxon>Rosaceae</taxon>
        <taxon>Rosoideae</taxon>
        <taxon>Rosoideae incertae sedis</taxon>
        <taxon>Rosa</taxon>
    </lineage>
</organism>
<dbReference type="Gene3D" id="3.40.50.300">
    <property type="entry name" value="P-loop containing nucleotide triphosphate hydrolases"/>
    <property type="match status" value="1"/>
</dbReference>
<evidence type="ECO:0000259" key="11">
    <source>
        <dbReference type="PROSITE" id="PS50104"/>
    </source>
</evidence>
<dbReference type="AlphaFoldDB" id="A0A2P6QMI8"/>
<evidence type="ECO:0000256" key="8">
    <source>
        <dbReference type="ARBA" id="ARBA00023027"/>
    </source>
</evidence>
<evidence type="ECO:0000256" key="7">
    <source>
        <dbReference type="ARBA" id="ARBA00023015"/>
    </source>
</evidence>
<dbReference type="Pfam" id="PF23247">
    <property type="entry name" value="LRR_RPS2"/>
    <property type="match status" value="1"/>
</dbReference>
<dbReference type="PANTHER" id="PTHR33463:SF203">
    <property type="entry name" value="AAA+ ATPASE DOMAIN-CONTAINING PROTEIN"/>
    <property type="match status" value="1"/>
</dbReference>
<dbReference type="EMBL" id="PDCK01000043">
    <property type="protein sequence ID" value="PRQ35378.1"/>
    <property type="molecule type" value="Genomic_DNA"/>
</dbReference>
<evidence type="ECO:0000256" key="5">
    <source>
        <dbReference type="ARBA" id="ARBA00022821"/>
    </source>
</evidence>
<evidence type="ECO:0000256" key="9">
    <source>
        <dbReference type="ARBA" id="ARBA00023163"/>
    </source>
</evidence>
<dbReference type="Gene3D" id="1.10.8.430">
    <property type="entry name" value="Helical domain of apoptotic protease-activating factors"/>
    <property type="match status" value="1"/>
</dbReference>
<dbReference type="Gene3D" id="3.40.50.10140">
    <property type="entry name" value="Toll/interleukin-1 receptor homology (TIR) domain"/>
    <property type="match status" value="1"/>
</dbReference>
<dbReference type="InterPro" id="IPR032675">
    <property type="entry name" value="LRR_dom_sf"/>
</dbReference>
<dbReference type="FunFam" id="3.40.50.10140:FF:000007">
    <property type="entry name" value="Disease resistance protein (TIR-NBS-LRR class)"/>
    <property type="match status" value="1"/>
</dbReference>
<evidence type="ECO:0000313" key="13">
    <source>
        <dbReference type="Proteomes" id="UP000238479"/>
    </source>
</evidence>
<dbReference type="SUPFAM" id="SSF52540">
    <property type="entry name" value="P-loop containing nucleoside triphosphate hydrolases"/>
    <property type="match status" value="1"/>
</dbReference>
<gene>
    <name evidence="12" type="ORF">RchiOBHm_Chr5g0079361</name>
</gene>
<dbReference type="Gramene" id="PRQ35378">
    <property type="protein sequence ID" value="PRQ35378"/>
    <property type="gene ID" value="RchiOBHm_Chr5g0079361"/>
</dbReference>
<dbReference type="STRING" id="74649.A0A2P6QMI8"/>
<dbReference type="InterPro" id="IPR025610">
    <property type="entry name" value="MYC/MYB_N"/>
</dbReference>
<evidence type="ECO:0000313" key="12">
    <source>
        <dbReference type="EMBL" id="PRQ35378.1"/>
    </source>
</evidence>
<keyword evidence="4" id="KW-0547">Nucleotide-binding</keyword>
<keyword evidence="6" id="KW-0067">ATP-binding</keyword>
<keyword evidence="5" id="KW-0611">Plant defense</keyword>
<dbReference type="InterPro" id="IPR042197">
    <property type="entry name" value="Apaf_helical"/>
</dbReference>
<evidence type="ECO:0000256" key="10">
    <source>
        <dbReference type="SAM" id="MobiDB-lite"/>
    </source>
</evidence>
<evidence type="ECO:0000256" key="6">
    <source>
        <dbReference type="ARBA" id="ARBA00022840"/>
    </source>
</evidence>
<dbReference type="GO" id="GO:0006952">
    <property type="term" value="P:defense response"/>
    <property type="evidence" value="ECO:0007669"/>
    <property type="project" value="UniProtKB-KW"/>
</dbReference>
<dbReference type="PRINTS" id="PR00364">
    <property type="entry name" value="DISEASERSIST"/>
</dbReference>
<keyword evidence="13" id="KW-1185">Reference proteome</keyword>
<dbReference type="InterPro" id="IPR036388">
    <property type="entry name" value="WH-like_DNA-bd_sf"/>
</dbReference>
<dbReference type="PROSITE" id="PS50104">
    <property type="entry name" value="TIR"/>
    <property type="match status" value="1"/>
</dbReference>
<evidence type="ECO:0000256" key="3">
    <source>
        <dbReference type="ARBA" id="ARBA00022737"/>
    </source>
</evidence>
<dbReference type="SMART" id="SM00255">
    <property type="entry name" value="TIR"/>
    <property type="match status" value="1"/>
</dbReference>
<name>A0A2P6QMI8_ROSCH</name>
<comment type="similarity">
    <text evidence="1">Belongs to the disease resistance NB-LRR family.</text>
</comment>
<evidence type="ECO:0000256" key="4">
    <source>
        <dbReference type="ARBA" id="ARBA00022741"/>
    </source>
</evidence>
<feature type="domain" description="TIR" evidence="11">
    <location>
        <begin position="241"/>
        <end position="408"/>
    </location>
</feature>
<dbReference type="GO" id="GO:0043531">
    <property type="term" value="F:ADP binding"/>
    <property type="evidence" value="ECO:0007669"/>
    <property type="project" value="InterPro"/>
</dbReference>
<keyword evidence="3" id="KW-0677">Repeat</keyword>
<sequence>MSDYLHSPAVEPFSQQQRLQALIEGARENWTYAIFWQSSYDMSGDSVLGWGDGFYKDESDKWKARPKKMTSLVEQEHRKKVLRELNSLISGAHTTADDEVVDQVTGTEWFFLVSMTHGFLNGGGLPGQAFFYSNPVWVTGPDRLAASSCERARQAQVSGLQTMVCVPTANGVVELGSTELIFQSSDVMNEARVLFDFNNLEVGSWPVAPATSGPSSSNHHISKPIQFDNHPSSSSSSATQWKYDVFLSFRGPDTRRSIVADLYDRLQNKRGIRTFMDDPDLRVGDAISPALLKAIEESRFAIVVLSKNYAHSTWCLEELTSICQCMKDFNRILPLFYNVEPSDVRYRKRSFRRAFDKHERSGRHTSEKVQRWNDALNKVASFSGWHTKNFKSDRDLVDSIVEFVCSKVQPIEIGFTMFAGDFQAFEATRKSMNEVMKVLQDDEVTALGVYGMGGVGKTTMVKRVGALARKNGIFNHVLLAVISQSPDSRNIQATLAELLGFKFKWETEIGRAAELHEKIMSKNKILIILDDMWERMDLSRIGIPSYDELKKYNSKVLLTTRRLHVCNSMDSQASIPLDILSEEDSWKLFMRNAGRSFESSNFNNVARKVAAECRGLPIALIAVARALRDKDLAEWQKAAQRLEKSQIANPDDKGDAFECIKLSFDYLKDEDHKSCFLLCCLFPEDHEINIEDLFRYAIGKGLFQDAETMYEARGTADSVVKYLKDSSLLLESEYIGCVKMHDVIRDTAMNIAKSKDGHRFTVKVGCGLEDWRPRGLHEGCTAISLMRNKIRKLPEEELVCISDAKCTPKCLEVNGEYHNSRSLFLNGATISTLPDWFINTVTKKTEKLEYSRCKGMSDILMEYDHGRLHKLKHLRVCGYFCDSYVYLKELMNTTRRVQKGPVFVNLEELHLIDLIHLNELCVGELPHGSLFNLKVLHISFCNILKNVSKLVQRLPNLERLYLNCMDDLEYVFGCEGFEPKESKLREMQLLGPNSVKSICSGPAPRVMFQSLKSLTFYRCELLQSLFAYDVAQNLVQLEDLLVEWCPLMKNLVFMGLPKLYGASATVDIECPSLEHLIVVDCPRFSFSTSSLSRNPSSFSTSASDYFGSTNLVKLNDQQHLQLLSSRLMNLYRLS</sequence>
<dbReference type="Pfam" id="PF01582">
    <property type="entry name" value="TIR"/>
    <property type="match status" value="1"/>
</dbReference>
<dbReference type="InterPro" id="IPR000157">
    <property type="entry name" value="TIR_dom"/>
</dbReference>
<evidence type="ECO:0000256" key="1">
    <source>
        <dbReference type="ARBA" id="ARBA00008894"/>
    </source>
</evidence>
<dbReference type="InterPro" id="IPR027417">
    <property type="entry name" value="P-loop_NTPase"/>
</dbReference>
<dbReference type="InterPro" id="IPR035897">
    <property type="entry name" value="Toll_tir_struct_dom_sf"/>
</dbReference>
<dbReference type="PANTHER" id="PTHR33463">
    <property type="entry name" value="NB-ARC DOMAIN-CONTAINING PROTEIN-RELATED"/>
    <property type="match status" value="1"/>
</dbReference>
<comment type="caution">
    <text evidence="12">The sequence shown here is derived from an EMBL/GenBank/DDBJ whole genome shotgun (WGS) entry which is preliminary data.</text>
</comment>
<dbReference type="InterPro" id="IPR002182">
    <property type="entry name" value="NB-ARC"/>
</dbReference>
<protein>
    <submittedName>
        <fullName evidence="12">Putative TIR domain, transcription factor MYC/MYB, leucine-rich repeat domain, L</fullName>
    </submittedName>
</protein>
<dbReference type="Gene3D" id="1.10.10.10">
    <property type="entry name" value="Winged helix-like DNA-binding domain superfamily/Winged helix DNA-binding domain"/>
    <property type="match status" value="1"/>
</dbReference>
<dbReference type="InterPro" id="IPR050905">
    <property type="entry name" value="Plant_NBS-LRR"/>
</dbReference>
<keyword evidence="9" id="KW-0804">Transcription</keyword>
<dbReference type="Pfam" id="PF00931">
    <property type="entry name" value="NB-ARC"/>
    <property type="match status" value="1"/>
</dbReference>
<feature type="region of interest" description="Disordered" evidence="10">
    <location>
        <begin position="211"/>
        <end position="236"/>
    </location>
</feature>
<proteinExistence type="inferred from homology"/>
<keyword evidence="2" id="KW-0433">Leucine-rich repeat</keyword>
<evidence type="ECO:0000256" key="2">
    <source>
        <dbReference type="ARBA" id="ARBA00022614"/>
    </source>
</evidence>
<dbReference type="SUPFAM" id="SSF52058">
    <property type="entry name" value="L domain-like"/>
    <property type="match status" value="1"/>
</dbReference>
<dbReference type="Gene3D" id="3.80.10.10">
    <property type="entry name" value="Ribonuclease Inhibitor"/>
    <property type="match status" value="1"/>
</dbReference>
<dbReference type="InterPro" id="IPR057135">
    <property type="entry name" value="At4g27190-like_LRR"/>
</dbReference>
<keyword evidence="7" id="KW-0805">Transcription regulation</keyword>
<keyword evidence="8" id="KW-0520">NAD</keyword>
<dbReference type="Proteomes" id="UP000238479">
    <property type="component" value="Chromosome 5"/>
</dbReference>
<dbReference type="SUPFAM" id="SSF52200">
    <property type="entry name" value="Toll/Interleukin receptor TIR domain"/>
    <property type="match status" value="1"/>
</dbReference>
<accession>A0A2P6QMI8</accession>